<sequence length="279" mass="32165">MALSGSSGGSICALLAWYGLLMDDREKAIMLMDSFWEDASASTPADMLLNNWVVWTSRLSDFVPIPEVSPYYYPPWAQEYLRTILEKHVEFGKIKELTAPSSPDLFVGAVDVLSGEFKTFRNNDISVDTILASAALPELFPAVRIDETLYWDGMFSHNPPLLCTLQGAIKPDEIWVIHINPDTIQKYREPISTGEIRDRRNTLSGNLSLHQEIEFIRMINEWIRLGYLQDNKFKHVKIRFIQMLYELDKESKMDRSPSFIRRMMDYGEEQAEKLLMELA</sequence>
<dbReference type="GO" id="GO:0016787">
    <property type="term" value="F:hydrolase activity"/>
    <property type="evidence" value="ECO:0007669"/>
    <property type="project" value="UniProtKB-KW"/>
</dbReference>
<keyword evidence="4" id="KW-1185">Reference proteome</keyword>
<reference evidence="4" key="1">
    <citation type="submission" date="2017-06" db="EMBL/GenBank/DDBJ databases">
        <authorList>
            <person name="Cremers G."/>
        </authorList>
    </citation>
    <scope>NUCLEOTIDE SEQUENCE [LARGE SCALE GENOMIC DNA]</scope>
</reference>
<dbReference type="AlphaFoldDB" id="A0A284VIR2"/>
<keyword evidence="3" id="KW-0378">Hydrolase</keyword>
<dbReference type="EMBL" id="FZMP01000011">
    <property type="protein sequence ID" value="SNQ59154.1"/>
    <property type="molecule type" value="Genomic_DNA"/>
</dbReference>
<gene>
    <name evidence="3" type="ORF">MNV_1080007</name>
</gene>
<keyword evidence="1" id="KW-0443">Lipid metabolism</keyword>
<evidence type="ECO:0000256" key="1">
    <source>
        <dbReference type="ARBA" id="ARBA00023098"/>
    </source>
</evidence>
<dbReference type="Gene3D" id="3.40.1090.10">
    <property type="entry name" value="Cytosolic phospholipase A2 catalytic domain"/>
    <property type="match status" value="1"/>
</dbReference>
<protein>
    <submittedName>
        <fullName evidence="3">Putative esterase of the alpha-beta hydrolase superfamily</fullName>
    </submittedName>
</protein>
<dbReference type="InterPro" id="IPR002641">
    <property type="entry name" value="PNPLA_dom"/>
</dbReference>
<evidence type="ECO:0000313" key="4">
    <source>
        <dbReference type="Proteomes" id="UP000218615"/>
    </source>
</evidence>
<dbReference type="Proteomes" id="UP000218615">
    <property type="component" value="Unassembled WGS sequence"/>
</dbReference>
<dbReference type="InterPro" id="IPR016035">
    <property type="entry name" value="Acyl_Trfase/lysoPLipase"/>
</dbReference>
<dbReference type="GO" id="GO:0006629">
    <property type="term" value="P:lipid metabolic process"/>
    <property type="evidence" value="ECO:0007669"/>
    <property type="project" value="UniProtKB-KW"/>
</dbReference>
<name>A0A284VIR2_9EURY</name>
<feature type="domain" description="PNPLA" evidence="2">
    <location>
        <begin position="3"/>
        <end position="161"/>
    </location>
</feature>
<evidence type="ECO:0000259" key="2">
    <source>
        <dbReference type="Pfam" id="PF01734"/>
    </source>
</evidence>
<organism evidence="3 4">
    <name type="scientific">Candidatus Methanoperedens nitratireducens</name>
    <dbReference type="NCBI Taxonomy" id="1392998"/>
    <lineage>
        <taxon>Archaea</taxon>
        <taxon>Methanobacteriati</taxon>
        <taxon>Methanobacteriota</taxon>
        <taxon>Stenosarchaea group</taxon>
        <taxon>Methanomicrobia</taxon>
        <taxon>Methanosarcinales</taxon>
        <taxon>ANME-2 cluster</taxon>
        <taxon>Candidatus Methanoperedentaceae</taxon>
        <taxon>Candidatus Methanoperedens</taxon>
    </lineage>
</organism>
<dbReference type="Pfam" id="PF01734">
    <property type="entry name" value="Patatin"/>
    <property type="match status" value="1"/>
</dbReference>
<accession>A0A284VIR2</accession>
<proteinExistence type="predicted"/>
<evidence type="ECO:0000313" key="3">
    <source>
        <dbReference type="EMBL" id="SNQ59154.1"/>
    </source>
</evidence>
<dbReference type="SUPFAM" id="SSF52151">
    <property type="entry name" value="FabD/lysophospholipase-like"/>
    <property type="match status" value="1"/>
</dbReference>